<evidence type="ECO:0000259" key="1">
    <source>
        <dbReference type="Pfam" id="PF05699"/>
    </source>
</evidence>
<proteinExistence type="predicted"/>
<dbReference type="GO" id="GO:0046983">
    <property type="term" value="F:protein dimerization activity"/>
    <property type="evidence" value="ECO:0007669"/>
    <property type="project" value="InterPro"/>
</dbReference>
<dbReference type="AlphaFoldDB" id="A0AAD9J774"/>
<feature type="domain" description="HAT C-terminal dimerisation" evidence="1">
    <location>
        <begin position="128"/>
        <end position="171"/>
    </location>
</feature>
<dbReference type="InterPro" id="IPR008906">
    <property type="entry name" value="HATC_C_dom"/>
</dbReference>
<dbReference type="Pfam" id="PF05699">
    <property type="entry name" value="Dimer_Tnp_hAT"/>
    <property type="match status" value="1"/>
</dbReference>
<dbReference type="PANTHER" id="PTHR46880:SF5">
    <property type="entry name" value="DUF4371 DOMAIN-CONTAINING PROTEIN"/>
    <property type="match status" value="1"/>
</dbReference>
<organism evidence="2 3">
    <name type="scientific">Paralvinella palmiformis</name>
    <dbReference type="NCBI Taxonomy" id="53620"/>
    <lineage>
        <taxon>Eukaryota</taxon>
        <taxon>Metazoa</taxon>
        <taxon>Spiralia</taxon>
        <taxon>Lophotrochozoa</taxon>
        <taxon>Annelida</taxon>
        <taxon>Polychaeta</taxon>
        <taxon>Sedentaria</taxon>
        <taxon>Canalipalpata</taxon>
        <taxon>Terebellida</taxon>
        <taxon>Terebelliformia</taxon>
        <taxon>Alvinellidae</taxon>
        <taxon>Paralvinella</taxon>
    </lineage>
</organism>
<gene>
    <name evidence="2" type="ORF">LSH36_539g01046</name>
</gene>
<evidence type="ECO:0000313" key="2">
    <source>
        <dbReference type="EMBL" id="KAK2147723.1"/>
    </source>
</evidence>
<name>A0AAD9J774_9ANNE</name>
<dbReference type="PANTHER" id="PTHR46880">
    <property type="entry name" value="RAS-ASSOCIATING DOMAIN-CONTAINING PROTEIN"/>
    <property type="match status" value="1"/>
</dbReference>
<comment type="caution">
    <text evidence="2">The sequence shown here is derived from an EMBL/GenBank/DDBJ whole genome shotgun (WGS) entry which is preliminary data.</text>
</comment>
<dbReference type="InterPro" id="IPR012337">
    <property type="entry name" value="RNaseH-like_sf"/>
</dbReference>
<reference evidence="2" key="1">
    <citation type="journal article" date="2023" name="Mol. Biol. Evol.">
        <title>Third-Generation Sequencing Reveals the Adaptive Role of the Epigenome in Three Deep-Sea Polychaetes.</title>
        <authorList>
            <person name="Perez M."/>
            <person name="Aroh O."/>
            <person name="Sun Y."/>
            <person name="Lan Y."/>
            <person name="Juniper S.K."/>
            <person name="Young C.R."/>
            <person name="Angers B."/>
            <person name="Qian P.Y."/>
        </authorList>
    </citation>
    <scope>NUCLEOTIDE SEQUENCE</scope>
    <source>
        <strain evidence="2">P08H-3</strain>
    </source>
</reference>
<keyword evidence="3" id="KW-1185">Reference proteome</keyword>
<dbReference type="Proteomes" id="UP001208570">
    <property type="component" value="Unassembled WGS sequence"/>
</dbReference>
<dbReference type="SUPFAM" id="SSF53098">
    <property type="entry name" value="Ribonuclease H-like"/>
    <property type="match status" value="1"/>
</dbReference>
<protein>
    <recommendedName>
        <fullName evidence="1">HAT C-terminal dimerisation domain-containing protein</fullName>
    </recommendedName>
</protein>
<sequence length="234" mass="26030">MQELCSFCPLRVGCGGSAREADRLQATISVLKLHTEQPGPKLQRVFGQNELCGVKLKENVRQLADKREDMAGVTDKLVKRLDTRFDVNDSIVAATSIANLSSWPDTLQDARGFGDEHTINQQFADLAGNMLALIDVVLCIPATSVEAERGFSVMKQVKTDFRNRLKNPALHDLLRIILLSPPEAEFDPKKAIDHWYNTLDRRKSGQQSTEVVDLEDDIDDCADLNDLMHSAAVI</sequence>
<accession>A0AAD9J774</accession>
<evidence type="ECO:0000313" key="3">
    <source>
        <dbReference type="Proteomes" id="UP001208570"/>
    </source>
</evidence>
<dbReference type="EMBL" id="JAODUP010000539">
    <property type="protein sequence ID" value="KAK2147723.1"/>
    <property type="molecule type" value="Genomic_DNA"/>
</dbReference>